<evidence type="ECO:0000256" key="1">
    <source>
        <dbReference type="SAM" id="SignalP"/>
    </source>
</evidence>
<proteinExistence type="predicted"/>
<sequence>MNKRAWPLMLLLSLFGANAGASSLPESHEGVRYEAHTDIEGFRLVARGRPGQSPQALSNALEARARAICADSKPISQPKETEYEYLEGGTKFLMPAGGAFIPLTTYSNVRMAPSSNAVFTCTQTVAVAPTAGLRVVIENQLGETIAYIDQGFASFNRERLDVLIGGAPMARVIRDAVVEALAARGYATEVLDTPNLTAGRIVVAKASVPQEQFDGVAMLTKIGLLGIQNLSAAFCSIQVAVNASGGNKPLATGGVSTRQMLPAIYSSWKKDMAEGPSPSTHEKTSALLARTLATNVKAAIHALPASAIQSLLAPNAQ</sequence>
<comment type="caution">
    <text evidence="2">The sequence shown here is derived from an EMBL/GenBank/DDBJ whole genome shotgun (WGS) entry which is preliminary data.</text>
</comment>
<dbReference type="EMBL" id="JAVDXV010000009">
    <property type="protein sequence ID" value="MDR7335378.1"/>
    <property type="molecule type" value="Genomic_DNA"/>
</dbReference>
<evidence type="ECO:0000313" key="2">
    <source>
        <dbReference type="EMBL" id="MDR7335378.1"/>
    </source>
</evidence>
<organism evidence="2 3">
    <name type="scientific">Roseateles asaccharophilus</name>
    <dbReference type="NCBI Taxonomy" id="582607"/>
    <lineage>
        <taxon>Bacteria</taxon>
        <taxon>Pseudomonadati</taxon>
        <taxon>Pseudomonadota</taxon>
        <taxon>Betaproteobacteria</taxon>
        <taxon>Burkholderiales</taxon>
        <taxon>Sphaerotilaceae</taxon>
        <taxon>Roseateles</taxon>
    </lineage>
</organism>
<reference evidence="2 3" key="1">
    <citation type="submission" date="2023-07" db="EMBL/GenBank/DDBJ databases">
        <title>Sorghum-associated microbial communities from plants grown in Nebraska, USA.</title>
        <authorList>
            <person name="Schachtman D."/>
        </authorList>
    </citation>
    <scope>NUCLEOTIDE SEQUENCE [LARGE SCALE GENOMIC DNA]</scope>
    <source>
        <strain evidence="2 3">BE316</strain>
    </source>
</reference>
<protein>
    <submittedName>
        <fullName evidence="2">Uncharacterized protein</fullName>
    </submittedName>
</protein>
<dbReference type="RefSeq" id="WP_310332380.1">
    <property type="nucleotide sequence ID" value="NZ_JAVDXV010000009.1"/>
</dbReference>
<evidence type="ECO:0000313" key="3">
    <source>
        <dbReference type="Proteomes" id="UP001180825"/>
    </source>
</evidence>
<name>A0ABU2ADV0_9BURK</name>
<dbReference type="Proteomes" id="UP001180825">
    <property type="component" value="Unassembled WGS sequence"/>
</dbReference>
<gene>
    <name evidence="2" type="ORF">J2X21_004543</name>
</gene>
<accession>A0ABU2ADV0</accession>
<feature type="signal peptide" evidence="1">
    <location>
        <begin position="1"/>
        <end position="19"/>
    </location>
</feature>
<keyword evidence="1" id="KW-0732">Signal</keyword>
<keyword evidence="3" id="KW-1185">Reference proteome</keyword>
<feature type="chain" id="PRO_5047022219" evidence="1">
    <location>
        <begin position="20"/>
        <end position="317"/>
    </location>
</feature>